<dbReference type="KEGG" id="zca:113920431"/>
<feature type="compositionally biased region" description="Basic and acidic residues" evidence="1">
    <location>
        <begin position="118"/>
        <end position="129"/>
    </location>
</feature>
<organism evidence="2 3">
    <name type="scientific">Zalophus californianus</name>
    <name type="common">California sealion</name>
    <dbReference type="NCBI Taxonomy" id="9704"/>
    <lineage>
        <taxon>Eukaryota</taxon>
        <taxon>Metazoa</taxon>
        <taxon>Chordata</taxon>
        <taxon>Craniata</taxon>
        <taxon>Vertebrata</taxon>
        <taxon>Euteleostomi</taxon>
        <taxon>Mammalia</taxon>
        <taxon>Eutheria</taxon>
        <taxon>Laurasiatheria</taxon>
        <taxon>Carnivora</taxon>
        <taxon>Caniformia</taxon>
        <taxon>Pinnipedia</taxon>
        <taxon>Otariidae</taxon>
        <taxon>Zalophus</taxon>
    </lineage>
</organism>
<sequence>MAFNKMDKLCLQTCEKPKPSGRRVCGGGNYYVTTSASPGQQTCKNGERRTRQRRLRPESAHAHGEAPPLAFPTSPRPALPPRRGARHKAAPAGTARGFRPEARRSPFGSGPSPALTRELSRSFNIRDQRLAPASISGKGHEGKDPVTPLPVPVVTQAPALGAAAPSGAASPAARGGGARTFLSEPSREIAAPAFLSLAPRKGGTRVSALPGSSAGGSMQPEEQKEK</sequence>
<dbReference type="Proteomes" id="UP000515165">
    <property type="component" value="Chromosome 3"/>
</dbReference>
<dbReference type="GeneID" id="113920431"/>
<keyword evidence="2" id="KW-1185">Reference proteome</keyword>
<feature type="compositionally biased region" description="Low complexity" evidence="1">
    <location>
        <begin position="152"/>
        <end position="173"/>
    </location>
</feature>
<accession>A0A6J2CWL7</accession>
<dbReference type="RefSeq" id="XP_027446483.2">
    <property type="nucleotide sequence ID" value="XM_027590682.2"/>
</dbReference>
<proteinExistence type="predicted"/>
<gene>
    <name evidence="3" type="primary">LOC113920431</name>
</gene>
<dbReference type="AlphaFoldDB" id="A0A6J2CWL7"/>
<feature type="compositionally biased region" description="Polar residues" evidence="1">
    <location>
        <begin position="32"/>
        <end position="44"/>
    </location>
</feature>
<evidence type="ECO:0000313" key="2">
    <source>
        <dbReference type="Proteomes" id="UP000515165"/>
    </source>
</evidence>
<name>A0A6J2CWL7_ZALCA</name>
<evidence type="ECO:0000313" key="3">
    <source>
        <dbReference type="RefSeq" id="XP_027446483.2"/>
    </source>
</evidence>
<evidence type="ECO:0000256" key="1">
    <source>
        <dbReference type="SAM" id="MobiDB-lite"/>
    </source>
</evidence>
<protein>
    <submittedName>
        <fullName evidence="3">Uncharacterized protein LOC113920431</fullName>
    </submittedName>
</protein>
<feature type="compositionally biased region" description="Basic and acidic residues" evidence="1">
    <location>
        <begin position="45"/>
        <end position="64"/>
    </location>
</feature>
<feature type="region of interest" description="Disordered" evidence="1">
    <location>
        <begin position="32"/>
        <end position="226"/>
    </location>
</feature>
<reference evidence="3" key="1">
    <citation type="submission" date="2025-08" db="UniProtKB">
        <authorList>
            <consortium name="RefSeq"/>
        </authorList>
    </citation>
    <scope>IDENTIFICATION</scope>
    <source>
        <tissue evidence="3">Blood</tissue>
    </source>
</reference>